<keyword evidence="2" id="KW-1185">Reference proteome</keyword>
<dbReference type="EMBL" id="CACRXK020007418">
    <property type="protein sequence ID" value="CAB4012191.1"/>
    <property type="molecule type" value="Genomic_DNA"/>
</dbReference>
<evidence type="ECO:0000313" key="1">
    <source>
        <dbReference type="EMBL" id="CAB4012191.1"/>
    </source>
</evidence>
<dbReference type="Gene3D" id="1.10.443.10">
    <property type="entry name" value="Intergrase catalytic core"/>
    <property type="match status" value="1"/>
</dbReference>
<dbReference type="SUPFAM" id="SSF56349">
    <property type="entry name" value="DNA breaking-rejoining enzymes"/>
    <property type="match status" value="1"/>
</dbReference>
<dbReference type="GO" id="GO:0003677">
    <property type="term" value="F:DNA binding"/>
    <property type="evidence" value="ECO:0007669"/>
    <property type="project" value="InterPro"/>
</dbReference>
<dbReference type="GO" id="GO:0006310">
    <property type="term" value="P:DNA recombination"/>
    <property type="evidence" value="ECO:0007669"/>
    <property type="project" value="InterPro"/>
</dbReference>
<organism evidence="1 2">
    <name type="scientific">Paramuricea clavata</name>
    <name type="common">Red gorgonian</name>
    <name type="synonym">Violescent sea-whip</name>
    <dbReference type="NCBI Taxonomy" id="317549"/>
    <lineage>
        <taxon>Eukaryota</taxon>
        <taxon>Metazoa</taxon>
        <taxon>Cnidaria</taxon>
        <taxon>Anthozoa</taxon>
        <taxon>Octocorallia</taxon>
        <taxon>Malacalcyonacea</taxon>
        <taxon>Plexauridae</taxon>
        <taxon>Paramuricea</taxon>
    </lineage>
</organism>
<proteinExistence type="predicted"/>
<sequence>MINLLCTFRTHDHPIRLNVEFRLDLQWWIEFLDDWNGTSFILLPGLMPVADLCVTSDAAGAIGYGALYHQQWFSHKWMPAQMPMSIAHKEFFPVVIAAHLWGDQWANRQRVLKGIKRCQGSSSHKRLPVTPAILRAIYSHLDLSQYDDVMFWAACCLAYFGFLRLSEFTVPNGATFSQALHLSVHDIAAGQRAAPSRFQVNIKVSKTDPFCQGCILTLGQGRSPLCPVEAMLNFLELRGGSAGPLFVRSNGVPLTRTYLSERLRRLLSETGIPGNFSSHSFRIGAATSAALAGVPDHLIQTLRRWSSSAYLTYIRTPRSLLSNLTKSLC</sequence>
<gene>
    <name evidence="1" type="ORF">PACLA_8A053528</name>
</gene>
<dbReference type="PROSITE" id="PS51898">
    <property type="entry name" value="TYR_RECOMBINASE"/>
    <property type="match status" value="1"/>
</dbReference>
<reference evidence="1" key="1">
    <citation type="submission" date="2020-04" db="EMBL/GenBank/DDBJ databases">
        <authorList>
            <person name="Alioto T."/>
            <person name="Alioto T."/>
            <person name="Gomez Garrido J."/>
        </authorList>
    </citation>
    <scope>NUCLEOTIDE SEQUENCE</scope>
    <source>
        <strain evidence="1">A484AB</strain>
    </source>
</reference>
<dbReference type="Proteomes" id="UP001152795">
    <property type="component" value="Unassembled WGS sequence"/>
</dbReference>
<dbReference type="AlphaFoldDB" id="A0A7D9IL77"/>
<dbReference type="InterPro" id="IPR002104">
    <property type="entry name" value="Integrase_catalytic"/>
</dbReference>
<dbReference type="OrthoDB" id="3017464at2759"/>
<dbReference type="PANTHER" id="PTHR34605:SF3">
    <property type="entry name" value="P CELL-TYPE AGGLUTINATION PROTEIN MAP4-LIKE-RELATED"/>
    <property type="match status" value="1"/>
</dbReference>
<comment type="caution">
    <text evidence="1">The sequence shown here is derived from an EMBL/GenBank/DDBJ whole genome shotgun (WGS) entry which is preliminary data.</text>
</comment>
<dbReference type="InterPro" id="IPR052925">
    <property type="entry name" value="Phage_Integrase-like_Recomb"/>
</dbReference>
<dbReference type="GO" id="GO:0015074">
    <property type="term" value="P:DNA integration"/>
    <property type="evidence" value="ECO:0007669"/>
    <property type="project" value="InterPro"/>
</dbReference>
<protein>
    <submittedName>
        <fullName evidence="1">Retrovirus-related Pol poly from transposon 412</fullName>
    </submittedName>
</protein>
<dbReference type="InterPro" id="IPR011010">
    <property type="entry name" value="DNA_brk_join_enz"/>
</dbReference>
<dbReference type="PANTHER" id="PTHR34605">
    <property type="entry name" value="PHAGE_INTEGRASE DOMAIN-CONTAINING PROTEIN"/>
    <property type="match status" value="1"/>
</dbReference>
<dbReference type="Pfam" id="PF00589">
    <property type="entry name" value="Phage_integrase"/>
    <property type="match status" value="1"/>
</dbReference>
<accession>A0A7D9IL77</accession>
<name>A0A7D9IL77_PARCT</name>
<dbReference type="InterPro" id="IPR013762">
    <property type="entry name" value="Integrase-like_cat_sf"/>
</dbReference>
<evidence type="ECO:0000313" key="2">
    <source>
        <dbReference type="Proteomes" id="UP001152795"/>
    </source>
</evidence>